<proteinExistence type="predicted"/>
<dbReference type="InterPro" id="IPR016032">
    <property type="entry name" value="Sig_transdc_resp-reg_C-effctor"/>
</dbReference>
<gene>
    <name evidence="3" type="ORF">G8410_004071</name>
</gene>
<dbReference type="PRINTS" id="PR00038">
    <property type="entry name" value="HTHLUXR"/>
</dbReference>
<dbReference type="Pfam" id="PF00196">
    <property type="entry name" value="GerE"/>
    <property type="match status" value="1"/>
</dbReference>
<dbReference type="SMART" id="SM00421">
    <property type="entry name" value="HTH_LUXR"/>
    <property type="match status" value="1"/>
</dbReference>
<reference evidence="3" key="2">
    <citation type="submission" date="2020-02" db="EMBL/GenBank/DDBJ databases">
        <authorList>
            <consortium name="NCBI Pathogen Detection Project"/>
        </authorList>
    </citation>
    <scope>NUCLEOTIDE SEQUENCE</scope>
    <source>
        <strain evidence="3">MA.AU150</strain>
    </source>
</reference>
<dbReference type="CDD" id="cd06170">
    <property type="entry name" value="LuxR_C_like"/>
    <property type="match status" value="1"/>
</dbReference>
<comment type="caution">
    <text evidence="3">The sequence shown here is derived from an EMBL/GenBank/DDBJ whole genome shotgun (WGS) entry which is preliminary data.</text>
</comment>
<evidence type="ECO:0000256" key="1">
    <source>
        <dbReference type="ARBA" id="ARBA00023125"/>
    </source>
</evidence>
<dbReference type="Gene3D" id="1.10.10.10">
    <property type="entry name" value="Winged helix-like DNA-binding domain superfamily/Winged helix DNA-binding domain"/>
    <property type="match status" value="1"/>
</dbReference>
<dbReference type="InterPro" id="IPR036388">
    <property type="entry name" value="WH-like_DNA-bd_sf"/>
</dbReference>
<dbReference type="EMBL" id="DAAYKN010000013">
    <property type="protein sequence ID" value="HAG4603575.1"/>
    <property type="molecule type" value="Genomic_DNA"/>
</dbReference>
<evidence type="ECO:0000313" key="3">
    <source>
        <dbReference type="EMBL" id="HAG4603575.1"/>
    </source>
</evidence>
<protein>
    <submittedName>
        <fullName evidence="3">Helix-turn-helix domain-containing protein</fullName>
    </submittedName>
</protein>
<keyword evidence="1" id="KW-0238">DNA-binding</keyword>
<name>A0A763UKJ3_SALER</name>
<organism evidence="3">
    <name type="scientific">Salmonella enterica</name>
    <name type="common">Salmonella choleraesuis</name>
    <dbReference type="NCBI Taxonomy" id="28901"/>
    <lineage>
        <taxon>Bacteria</taxon>
        <taxon>Pseudomonadati</taxon>
        <taxon>Pseudomonadota</taxon>
        <taxon>Gammaproteobacteria</taxon>
        <taxon>Enterobacterales</taxon>
        <taxon>Enterobacteriaceae</taxon>
        <taxon>Salmonella</taxon>
    </lineage>
</organism>
<evidence type="ECO:0000259" key="2">
    <source>
        <dbReference type="PROSITE" id="PS50043"/>
    </source>
</evidence>
<dbReference type="GO" id="GO:0003677">
    <property type="term" value="F:DNA binding"/>
    <property type="evidence" value="ECO:0007669"/>
    <property type="project" value="UniProtKB-KW"/>
</dbReference>
<dbReference type="AlphaFoldDB" id="A0A763UKJ3"/>
<feature type="domain" description="HTH luxR-type" evidence="2">
    <location>
        <begin position="18"/>
        <end position="81"/>
    </location>
</feature>
<dbReference type="GO" id="GO:0006355">
    <property type="term" value="P:regulation of DNA-templated transcription"/>
    <property type="evidence" value="ECO:0007669"/>
    <property type="project" value="InterPro"/>
</dbReference>
<dbReference type="PROSITE" id="PS50043">
    <property type="entry name" value="HTH_LUXR_2"/>
    <property type="match status" value="1"/>
</dbReference>
<accession>A0A763UKJ3</accession>
<sequence length="99" mass="11309">MSAVMLNVFLAHYNADITLILPDTVTPTELSLLRMLIQGMSVSEIARKRCRSVKTISCQKAHLYRKLRIHNDLTLWPDLLLRYRMVLRKAGKSLISKAG</sequence>
<dbReference type="SUPFAM" id="SSF46894">
    <property type="entry name" value="C-terminal effector domain of the bipartite response regulators"/>
    <property type="match status" value="1"/>
</dbReference>
<reference evidence="3" key="1">
    <citation type="journal article" date="2018" name="Genome Biol.">
        <title>SKESA: strategic k-mer extension for scrupulous assemblies.</title>
        <authorList>
            <person name="Souvorov A."/>
            <person name="Agarwala R."/>
            <person name="Lipman D.J."/>
        </authorList>
    </citation>
    <scope>NUCLEOTIDE SEQUENCE</scope>
    <source>
        <strain evidence="3">MA.AU150</strain>
    </source>
</reference>
<dbReference type="InterPro" id="IPR000792">
    <property type="entry name" value="Tscrpt_reg_LuxR_C"/>
</dbReference>